<comment type="caution">
    <text evidence="9">The sequence shown here is derived from an EMBL/GenBank/DDBJ whole genome shotgun (WGS) entry which is preliminary data.</text>
</comment>
<dbReference type="InterPro" id="IPR013341">
    <property type="entry name" value="Mandelate_racemase_N_dom"/>
</dbReference>
<evidence type="ECO:0000256" key="6">
    <source>
        <dbReference type="PIRSR" id="PIRSR634603-3"/>
    </source>
</evidence>
<organism evidence="9 10">
    <name type="scientific">Candidatus Obscuribacter phosphatis</name>
    <dbReference type="NCBI Taxonomy" id="1906157"/>
    <lineage>
        <taxon>Bacteria</taxon>
        <taxon>Bacillati</taxon>
        <taxon>Candidatus Melainabacteria</taxon>
        <taxon>Candidatus Obscuribacterales</taxon>
        <taxon>Candidatus Obscuribacteraceae</taxon>
        <taxon>Candidatus Obscuribacter</taxon>
    </lineage>
</organism>
<gene>
    <name evidence="9" type="ORF">J0M35_03730</name>
</gene>
<evidence type="ECO:0000256" key="3">
    <source>
        <dbReference type="ARBA" id="ARBA00022842"/>
    </source>
</evidence>
<feature type="active site" description="Proton acceptor; specific for (S)-substrate epimerization" evidence="5">
    <location>
        <position position="268"/>
    </location>
</feature>
<dbReference type="Pfam" id="PF02746">
    <property type="entry name" value="MR_MLE_N"/>
    <property type="match status" value="1"/>
</dbReference>
<dbReference type="PROSITE" id="PS00909">
    <property type="entry name" value="MR_MLE_2"/>
    <property type="match status" value="1"/>
</dbReference>
<dbReference type="SFLD" id="SFLDF00010">
    <property type="entry name" value="dipeptide_epimerase"/>
    <property type="match status" value="1"/>
</dbReference>
<dbReference type="InterPro" id="IPR034603">
    <property type="entry name" value="Dipeptide_epimerase"/>
</dbReference>
<sequence length="357" mass="38877">MTATTTKSISMSFEPLTMHTRHPFGISYGTSQETKNVLVKLQYDDHIGYGEAAPASYHGESRETVMTVLAKFQECQNELFGDPFAIAATTARMDKIIAGHAAAKSAIEMAMHDLAGKIAGLSTRRMLGLYDAPQAMPMTDFTIGIDSLDMIERKTEEALAAGHKLLKVKLGTSYDREIIEKVRKVAPHIPLRVDANGGWSPKEAVEKAKFLAEHNIEFIEQPLPKFAHKEDFAFVKERSPVMIFADESICKASDVARLAGAIDGVVVKLAKSGGLLEAIRIISTARAHSLKVMFGMMIESSIGVTAAAQLSSLCDYLDLDGALLLRDDPFVGAVWQDGYMMPNDKPGLGVSPRNTDD</sequence>
<dbReference type="InterPro" id="IPR036849">
    <property type="entry name" value="Enolase-like_C_sf"/>
</dbReference>
<evidence type="ECO:0000256" key="7">
    <source>
        <dbReference type="RuleBase" id="RU366006"/>
    </source>
</evidence>
<dbReference type="Pfam" id="PF13378">
    <property type="entry name" value="MR_MLE_C"/>
    <property type="match status" value="1"/>
</dbReference>
<dbReference type="InterPro" id="IPR029065">
    <property type="entry name" value="Enolase_C-like"/>
</dbReference>
<keyword evidence="4 7" id="KW-0413">Isomerase</keyword>
<feature type="binding site" evidence="6">
    <location>
        <position position="220"/>
    </location>
    <ligand>
        <name>Mg(2+)</name>
        <dbReference type="ChEBI" id="CHEBI:18420"/>
    </ligand>
</feature>
<dbReference type="SFLD" id="SFLDG00180">
    <property type="entry name" value="muconate_cycloisomerase"/>
    <property type="match status" value="2"/>
</dbReference>
<dbReference type="EMBL" id="JAFLCK010000003">
    <property type="protein sequence ID" value="MBN8659449.1"/>
    <property type="molecule type" value="Genomic_DNA"/>
</dbReference>
<dbReference type="SMART" id="SM00922">
    <property type="entry name" value="MR_MLE"/>
    <property type="match status" value="1"/>
</dbReference>
<evidence type="ECO:0000256" key="4">
    <source>
        <dbReference type="ARBA" id="ARBA00023235"/>
    </source>
</evidence>
<evidence type="ECO:0000313" key="10">
    <source>
        <dbReference type="Proteomes" id="UP000664277"/>
    </source>
</evidence>
<keyword evidence="2 6" id="KW-0479">Metal-binding</keyword>
<dbReference type="AlphaFoldDB" id="A0A8J7P732"/>
<accession>A0A8J7P732</accession>
<dbReference type="GO" id="GO:0016855">
    <property type="term" value="F:racemase and epimerase activity, acting on amino acids and derivatives"/>
    <property type="evidence" value="ECO:0007669"/>
    <property type="project" value="UniProtKB-UniRule"/>
</dbReference>
<keyword evidence="3 6" id="KW-0460">Magnesium</keyword>
<dbReference type="SFLD" id="SFLDF00009">
    <property type="entry name" value="o-succinylbenzoate_synthase"/>
    <property type="match status" value="1"/>
</dbReference>
<name>A0A8J7P732_9BACT</name>
<proteinExistence type="inferred from homology"/>
<protein>
    <recommendedName>
        <fullName evidence="7">Dipeptide epimerase</fullName>
        <ecNumber evidence="7">5.1.1.-</ecNumber>
    </recommendedName>
</protein>
<comment type="cofactor">
    <cofactor evidence="6 7">
        <name>Mg(2+)</name>
        <dbReference type="ChEBI" id="CHEBI:18420"/>
    </cofactor>
    <text evidence="6 7">Binds 1 Mg(2+) ion per subunit.</text>
</comment>
<dbReference type="InterPro" id="IPR034593">
    <property type="entry name" value="DgoD-like"/>
</dbReference>
<evidence type="ECO:0000256" key="5">
    <source>
        <dbReference type="PIRSR" id="PIRSR634603-1"/>
    </source>
</evidence>
<dbReference type="Gene3D" id="3.30.390.10">
    <property type="entry name" value="Enolase-like, N-terminal domain"/>
    <property type="match status" value="1"/>
</dbReference>
<dbReference type="InterPro" id="IPR013342">
    <property type="entry name" value="Mandelate_racemase_C"/>
</dbReference>
<dbReference type="SUPFAM" id="SSF51604">
    <property type="entry name" value="Enolase C-terminal domain-like"/>
    <property type="match status" value="1"/>
</dbReference>
<feature type="active site" description="Proton acceptor; specific for (R)-substrate epimerization" evidence="5">
    <location>
        <position position="169"/>
    </location>
</feature>
<evidence type="ECO:0000313" key="9">
    <source>
        <dbReference type="EMBL" id="MBN8659449.1"/>
    </source>
</evidence>
<feature type="binding site" evidence="6">
    <location>
        <position position="194"/>
    </location>
    <ligand>
        <name>Mg(2+)</name>
        <dbReference type="ChEBI" id="CHEBI:18420"/>
    </ligand>
</feature>
<reference evidence="9" key="1">
    <citation type="submission" date="2021-02" db="EMBL/GenBank/DDBJ databases">
        <title>Genome-Resolved Metagenomics of a Microbial Community Performing Photosynthetic Biological Nutrient Removal.</title>
        <authorList>
            <person name="Mcdaniel E.A."/>
        </authorList>
    </citation>
    <scope>NUCLEOTIDE SEQUENCE</scope>
    <source>
        <strain evidence="9">UWPOB_OBS1</strain>
    </source>
</reference>
<dbReference type="EC" id="5.1.1.-" evidence="7"/>
<dbReference type="PANTHER" id="PTHR48080">
    <property type="entry name" value="D-GALACTONATE DEHYDRATASE-RELATED"/>
    <property type="match status" value="1"/>
</dbReference>
<dbReference type="CDD" id="cd03319">
    <property type="entry name" value="L-Ala-DL-Glu_epimerase"/>
    <property type="match status" value="1"/>
</dbReference>
<dbReference type="InterPro" id="IPR018110">
    <property type="entry name" value="Mandel_Rmase/mucon_lact_enz_CS"/>
</dbReference>
<dbReference type="SFLD" id="SFLDS00001">
    <property type="entry name" value="Enolase"/>
    <property type="match status" value="2"/>
</dbReference>
<comment type="similarity">
    <text evidence="1 7">Belongs to the mandelate racemase/muconate lactonizing enzyme family.</text>
</comment>
<dbReference type="PANTHER" id="PTHR48080:SF3">
    <property type="entry name" value="ENOLASE SUPERFAMILY MEMBER DDB_G0284701"/>
    <property type="match status" value="1"/>
</dbReference>
<feature type="binding site" evidence="6">
    <location>
        <position position="246"/>
    </location>
    <ligand>
        <name>Mg(2+)</name>
        <dbReference type="ChEBI" id="CHEBI:18420"/>
    </ligand>
</feature>
<dbReference type="SUPFAM" id="SSF54826">
    <property type="entry name" value="Enolase N-terminal domain-like"/>
    <property type="match status" value="1"/>
</dbReference>
<evidence type="ECO:0000256" key="1">
    <source>
        <dbReference type="ARBA" id="ARBA00008031"/>
    </source>
</evidence>
<dbReference type="GO" id="GO:0009063">
    <property type="term" value="P:amino acid catabolic process"/>
    <property type="evidence" value="ECO:0007669"/>
    <property type="project" value="InterPro"/>
</dbReference>
<evidence type="ECO:0000256" key="2">
    <source>
        <dbReference type="ARBA" id="ARBA00022723"/>
    </source>
</evidence>
<dbReference type="Proteomes" id="UP000664277">
    <property type="component" value="Unassembled WGS sequence"/>
</dbReference>
<evidence type="ECO:0000259" key="8">
    <source>
        <dbReference type="SMART" id="SM00922"/>
    </source>
</evidence>
<dbReference type="GO" id="GO:0046872">
    <property type="term" value="F:metal ion binding"/>
    <property type="evidence" value="ECO:0007669"/>
    <property type="project" value="UniProtKB-KW"/>
</dbReference>
<feature type="domain" description="Mandelate racemase/muconate lactonizing enzyme C-terminal" evidence="8">
    <location>
        <begin position="148"/>
        <end position="242"/>
    </location>
</feature>
<dbReference type="Gene3D" id="3.20.20.120">
    <property type="entry name" value="Enolase-like C-terminal domain"/>
    <property type="match status" value="1"/>
</dbReference>
<dbReference type="InterPro" id="IPR029017">
    <property type="entry name" value="Enolase-like_N"/>
</dbReference>